<proteinExistence type="inferred from homology"/>
<evidence type="ECO:0000256" key="4">
    <source>
        <dbReference type="ARBA" id="ARBA00013208"/>
    </source>
</evidence>
<dbReference type="PRINTS" id="PR00727">
    <property type="entry name" value="LEADERPTASE"/>
</dbReference>
<dbReference type="EC" id="3.4.21.89" evidence="4 6"/>
<dbReference type="RefSeq" id="WP_086331300.1">
    <property type="nucleotide sequence ID" value="NZ_NGLE02000001.1"/>
</dbReference>
<evidence type="ECO:0000259" key="8">
    <source>
        <dbReference type="Pfam" id="PF10502"/>
    </source>
</evidence>
<evidence type="ECO:0000313" key="10">
    <source>
        <dbReference type="EMBL" id="OTO08160.1"/>
    </source>
</evidence>
<dbReference type="Gene3D" id="2.10.109.10">
    <property type="entry name" value="Umud Fragment, subunit A"/>
    <property type="match status" value="1"/>
</dbReference>
<dbReference type="PANTHER" id="PTHR43390:SF1">
    <property type="entry name" value="CHLOROPLAST PROCESSING PEPTIDASE"/>
    <property type="match status" value="1"/>
</dbReference>
<keyword evidence="6" id="KW-0812">Transmembrane</keyword>
<sequence length="218" mass="25748">MARQVKNKQSKKSNVHGKVSDALQSDKKRMYRKKKNIRKIRKMKRKKLLWQMFFSVVGSIIIVIFSVSFFYSLTLVKGYSMIPMYDNNDLLLVKKTKKIKRFDLVCFKIPGEKKTSVRRVIGLPGESVEYRQDQLYIDNKEVFERFLVAELEKIDQLDMVYTSDFKSDQLTYDSFTKKSDLKKYLVLGDNRPYSTDSRYYGVIDEDMIIGIIEAKIWP</sequence>
<dbReference type="Proteomes" id="UP000195139">
    <property type="component" value="Unassembled WGS sequence"/>
</dbReference>
<organism evidence="10">
    <name type="scientific">Candidatus Enterococcus mansonii</name>
    <dbReference type="NCBI Taxonomy" id="1834181"/>
    <lineage>
        <taxon>Bacteria</taxon>
        <taxon>Bacillati</taxon>
        <taxon>Bacillota</taxon>
        <taxon>Bacilli</taxon>
        <taxon>Lactobacillales</taxon>
        <taxon>Enterococcaceae</taxon>
        <taxon>Enterococcus</taxon>
    </lineage>
</organism>
<evidence type="ECO:0000256" key="1">
    <source>
        <dbReference type="ARBA" id="ARBA00000677"/>
    </source>
</evidence>
<protein>
    <recommendedName>
        <fullName evidence="4 6">Signal peptidase I</fullName>
        <ecNumber evidence="4 6">3.4.21.89</ecNumber>
    </recommendedName>
</protein>
<dbReference type="InterPro" id="IPR000223">
    <property type="entry name" value="Pept_S26A_signal_pept_1"/>
</dbReference>
<dbReference type="OrthoDB" id="2188996at2"/>
<keyword evidence="11" id="KW-1185">Reference proteome</keyword>
<dbReference type="CDD" id="cd06530">
    <property type="entry name" value="S26_SPase_I"/>
    <property type="match status" value="1"/>
</dbReference>
<evidence type="ECO:0000256" key="6">
    <source>
        <dbReference type="RuleBase" id="RU362042"/>
    </source>
</evidence>
<name>A0A242CE13_9ENTE</name>
<feature type="transmembrane region" description="Helical" evidence="6">
    <location>
        <begin position="48"/>
        <end position="71"/>
    </location>
</feature>
<keyword evidence="5 6" id="KW-0378">Hydrolase</keyword>
<feature type="region of interest" description="Disordered" evidence="7">
    <location>
        <begin position="1"/>
        <end position="21"/>
    </location>
</feature>
<dbReference type="GO" id="GO:0009003">
    <property type="term" value="F:signal peptidase activity"/>
    <property type="evidence" value="ECO:0007669"/>
    <property type="project" value="UniProtKB-EC"/>
</dbReference>
<evidence type="ECO:0000256" key="2">
    <source>
        <dbReference type="ARBA" id="ARBA00004401"/>
    </source>
</evidence>
<dbReference type="AlphaFoldDB" id="A0A242CE13"/>
<reference evidence="9 11" key="2">
    <citation type="submission" date="2018-07" db="EMBL/GenBank/DDBJ databases">
        <title>The Genome Sequence of Enterococcus sp. DIV0659b.</title>
        <authorList>
            <consortium name="The Broad Institute Genomics Platform"/>
            <consortium name="The Broad Institute Genomic Center for Infectious Diseases"/>
            <person name="Earl A."/>
            <person name="Manson A."/>
            <person name="Schwartman J."/>
            <person name="Gilmore M."/>
            <person name="Abouelleil A."/>
            <person name="Cao P."/>
            <person name="Chapman S."/>
            <person name="Cusick C."/>
            <person name="Shea T."/>
            <person name="Young S."/>
            <person name="Neafsey D."/>
            <person name="Nusbaum C."/>
            <person name="Birren B."/>
        </authorList>
    </citation>
    <scope>NUCLEOTIDE SEQUENCE [LARGE SCALE GENOMIC DNA]</scope>
    <source>
        <strain evidence="9 11">4G2_DIV0659</strain>
    </source>
</reference>
<feature type="domain" description="Peptidase S26" evidence="8">
    <location>
        <begin position="51"/>
        <end position="217"/>
    </location>
</feature>
<dbReference type="SUPFAM" id="SSF51306">
    <property type="entry name" value="LexA/Signal peptidase"/>
    <property type="match status" value="1"/>
</dbReference>
<comment type="catalytic activity">
    <reaction evidence="1 6">
        <text>Cleavage of hydrophobic, N-terminal signal or leader sequences from secreted and periplasmic proteins.</text>
        <dbReference type="EC" id="3.4.21.89"/>
    </reaction>
</comment>
<dbReference type="STRING" id="1834181.A5880_002430"/>
<dbReference type="EMBL" id="NGLE01000003">
    <property type="protein sequence ID" value="OTO08160.1"/>
    <property type="molecule type" value="Genomic_DNA"/>
</dbReference>
<comment type="subcellular location">
    <subcellularLocation>
        <location evidence="2">Cell membrane</location>
        <topology evidence="2">Single-pass type II membrane protein</topology>
    </subcellularLocation>
    <subcellularLocation>
        <location evidence="6">Membrane</location>
        <topology evidence="6">Single-pass type II membrane protein</topology>
    </subcellularLocation>
</comment>
<evidence type="ECO:0000256" key="3">
    <source>
        <dbReference type="ARBA" id="ARBA00009370"/>
    </source>
</evidence>
<evidence type="ECO:0000313" key="9">
    <source>
        <dbReference type="EMBL" id="MEI5993456.1"/>
    </source>
</evidence>
<comment type="caution">
    <text evidence="10">The sequence shown here is derived from an EMBL/GenBank/DDBJ whole genome shotgun (WGS) entry which is preliminary data.</text>
</comment>
<keyword evidence="6" id="KW-1133">Transmembrane helix</keyword>
<keyword evidence="6" id="KW-0472">Membrane</keyword>
<evidence type="ECO:0000256" key="5">
    <source>
        <dbReference type="ARBA" id="ARBA00022801"/>
    </source>
</evidence>
<keyword evidence="6" id="KW-0645">Protease</keyword>
<comment type="similarity">
    <text evidence="3 6">Belongs to the peptidase S26 family.</text>
</comment>
<dbReference type="GO" id="GO:0005886">
    <property type="term" value="C:plasma membrane"/>
    <property type="evidence" value="ECO:0007669"/>
    <property type="project" value="UniProtKB-SubCell"/>
</dbReference>
<dbReference type="EMBL" id="NGLE02000001">
    <property type="protein sequence ID" value="MEI5993456.1"/>
    <property type="molecule type" value="Genomic_DNA"/>
</dbReference>
<dbReference type="InterPro" id="IPR019533">
    <property type="entry name" value="Peptidase_S26"/>
</dbReference>
<dbReference type="Pfam" id="PF10502">
    <property type="entry name" value="Peptidase_S26"/>
    <property type="match status" value="1"/>
</dbReference>
<dbReference type="InterPro" id="IPR019758">
    <property type="entry name" value="Pept_S26A_signal_pept_1_CS"/>
</dbReference>
<reference evidence="10" key="1">
    <citation type="submission" date="2017-05" db="EMBL/GenBank/DDBJ databases">
        <title>The Genome Sequence of Enterococcus sp. 4G2_DIV0659.</title>
        <authorList>
            <consortium name="The Broad Institute Genomics Platform"/>
            <consortium name="The Broad Institute Genomic Center for Infectious Diseases"/>
            <person name="Earl A."/>
            <person name="Manson A."/>
            <person name="Schwartman J."/>
            <person name="Gilmore M."/>
            <person name="Abouelleil A."/>
            <person name="Cao P."/>
            <person name="Chapman S."/>
            <person name="Cusick C."/>
            <person name="Shea T."/>
            <person name="Young S."/>
            <person name="Neafsey D."/>
            <person name="Nusbaum C."/>
            <person name="Birren B."/>
        </authorList>
    </citation>
    <scope>NUCLEOTIDE SEQUENCE [LARGE SCALE GENOMIC DNA]</scope>
    <source>
        <strain evidence="10">4G2_DIV0659</strain>
    </source>
</reference>
<gene>
    <name evidence="9" type="ORF">A5880_001003</name>
    <name evidence="10" type="ORF">A5880_002430</name>
</gene>
<feature type="compositionally biased region" description="Basic residues" evidence="7">
    <location>
        <begin position="1"/>
        <end position="15"/>
    </location>
</feature>
<dbReference type="PROSITE" id="PS00761">
    <property type="entry name" value="SPASE_I_3"/>
    <property type="match status" value="1"/>
</dbReference>
<dbReference type="NCBIfam" id="TIGR02227">
    <property type="entry name" value="sigpep_I_bact"/>
    <property type="match status" value="1"/>
</dbReference>
<dbReference type="InterPro" id="IPR036286">
    <property type="entry name" value="LexA/Signal_pep-like_sf"/>
</dbReference>
<dbReference type="GO" id="GO:0006465">
    <property type="term" value="P:signal peptide processing"/>
    <property type="evidence" value="ECO:0007669"/>
    <property type="project" value="InterPro"/>
</dbReference>
<dbReference type="PANTHER" id="PTHR43390">
    <property type="entry name" value="SIGNAL PEPTIDASE I"/>
    <property type="match status" value="1"/>
</dbReference>
<evidence type="ECO:0000256" key="7">
    <source>
        <dbReference type="SAM" id="MobiDB-lite"/>
    </source>
</evidence>
<evidence type="ECO:0000313" key="11">
    <source>
        <dbReference type="Proteomes" id="UP000195139"/>
    </source>
</evidence>
<dbReference type="GO" id="GO:0004252">
    <property type="term" value="F:serine-type endopeptidase activity"/>
    <property type="evidence" value="ECO:0007669"/>
    <property type="project" value="InterPro"/>
</dbReference>
<accession>A0A242CE13</accession>